<proteinExistence type="inferred from homology"/>
<dbReference type="NCBIfam" id="TIGR00004">
    <property type="entry name" value="Rid family detoxifying hydrolase"/>
    <property type="match status" value="1"/>
</dbReference>
<dbReference type="RefSeq" id="WP_045672307.1">
    <property type="nucleotide sequence ID" value="NZ_CP011058.1"/>
</dbReference>
<dbReference type="Pfam" id="PF01042">
    <property type="entry name" value="Ribonuc_L-PSP"/>
    <property type="match status" value="1"/>
</dbReference>
<dbReference type="InterPro" id="IPR006175">
    <property type="entry name" value="YjgF/YER057c/UK114"/>
</dbReference>
<evidence type="ECO:0000256" key="1">
    <source>
        <dbReference type="ARBA" id="ARBA00010552"/>
    </source>
</evidence>
<accession>A0A0D5NPD8</accession>
<dbReference type="GO" id="GO:0019239">
    <property type="term" value="F:deaminase activity"/>
    <property type="evidence" value="ECO:0007669"/>
    <property type="project" value="TreeGrafter"/>
</dbReference>
<organism evidence="2 3">
    <name type="scientific">Paenibacillus beijingensis</name>
    <dbReference type="NCBI Taxonomy" id="1126833"/>
    <lineage>
        <taxon>Bacteria</taxon>
        <taxon>Bacillati</taxon>
        <taxon>Bacillota</taxon>
        <taxon>Bacilli</taxon>
        <taxon>Bacillales</taxon>
        <taxon>Paenibacillaceae</taxon>
        <taxon>Paenibacillus</taxon>
    </lineage>
</organism>
<evidence type="ECO:0000313" key="2">
    <source>
        <dbReference type="EMBL" id="AJY76882.1"/>
    </source>
</evidence>
<keyword evidence="3" id="KW-1185">Reference proteome</keyword>
<dbReference type="Proteomes" id="UP000032633">
    <property type="component" value="Chromosome"/>
</dbReference>
<name>A0A0D5NPD8_9BACL</name>
<dbReference type="HOGENOM" id="CLU_100715_7_3_9"/>
<dbReference type="SUPFAM" id="SSF55298">
    <property type="entry name" value="YjgF-like"/>
    <property type="match status" value="1"/>
</dbReference>
<evidence type="ECO:0000313" key="3">
    <source>
        <dbReference type="Proteomes" id="UP000032633"/>
    </source>
</evidence>
<dbReference type="PATRIC" id="fig|1126833.4.peg.5026"/>
<dbReference type="FunFam" id="3.30.1330.40:FF:000001">
    <property type="entry name" value="L-PSP family endoribonuclease"/>
    <property type="match status" value="1"/>
</dbReference>
<dbReference type="KEGG" id="pbj:VN24_22860"/>
<dbReference type="EMBL" id="CP011058">
    <property type="protein sequence ID" value="AJY76882.1"/>
    <property type="molecule type" value="Genomic_DNA"/>
</dbReference>
<comment type="similarity">
    <text evidence="1">Belongs to the RutC family.</text>
</comment>
<dbReference type="GO" id="GO:0005829">
    <property type="term" value="C:cytosol"/>
    <property type="evidence" value="ECO:0007669"/>
    <property type="project" value="TreeGrafter"/>
</dbReference>
<sequence length="134" mass="14714">MDQNIVKIMSGNAPTPIGPFSHAVKVGNLVFITGQMPTDPKTNEMILGTFAEQTRLVLENLKIILDEVGSDPDHVIQSRVFITNMGHFEEVNQVYRSFFGRDLPARTCIGVTGLAGGADVEIDMIAWIPENQSK</sequence>
<dbReference type="PANTHER" id="PTHR11803">
    <property type="entry name" value="2-IMINOBUTANOATE/2-IMINOPROPANOATE DEAMINASE RIDA"/>
    <property type="match status" value="1"/>
</dbReference>
<dbReference type="InterPro" id="IPR006056">
    <property type="entry name" value="RidA"/>
</dbReference>
<dbReference type="PANTHER" id="PTHR11803:SF39">
    <property type="entry name" value="2-IMINOBUTANOATE_2-IMINOPROPANOATE DEAMINASE"/>
    <property type="match status" value="1"/>
</dbReference>
<dbReference type="InterPro" id="IPR035959">
    <property type="entry name" value="RutC-like_sf"/>
</dbReference>
<dbReference type="STRING" id="1126833.VN24_22860"/>
<protein>
    <submittedName>
        <fullName evidence="2">Endoribonuclease L-PSP</fullName>
    </submittedName>
</protein>
<dbReference type="Gene3D" id="3.30.1330.40">
    <property type="entry name" value="RutC-like"/>
    <property type="match status" value="1"/>
</dbReference>
<reference evidence="3" key="2">
    <citation type="submission" date="2015-03" db="EMBL/GenBank/DDBJ databases">
        <title>Genome sequence of Paenibacillus beijingensis strain DSM 24997T.</title>
        <authorList>
            <person name="Kwak Y."/>
            <person name="Shin J.-H."/>
        </authorList>
    </citation>
    <scope>NUCLEOTIDE SEQUENCE [LARGE SCALE GENOMIC DNA]</scope>
    <source>
        <strain evidence="3">DSM 24997</strain>
    </source>
</reference>
<reference evidence="2 3" key="1">
    <citation type="journal article" date="2015" name="J. Biotechnol.">
        <title>Complete genome sequence of Paenibacillus beijingensis 7188(T) (=DSM 24997(T)), a novel rhizobacterium from jujube garden soil.</title>
        <authorList>
            <person name="Kwak Y."/>
            <person name="Shin J.H."/>
        </authorList>
    </citation>
    <scope>NUCLEOTIDE SEQUENCE [LARGE SCALE GENOMIC DNA]</scope>
    <source>
        <strain evidence="2 3">DSM 24997</strain>
    </source>
</reference>
<gene>
    <name evidence="2" type="ORF">VN24_22860</name>
</gene>
<dbReference type="CDD" id="cd00448">
    <property type="entry name" value="YjgF_YER057c_UK114_family"/>
    <property type="match status" value="1"/>
</dbReference>
<dbReference type="AlphaFoldDB" id="A0A0D5NPD8"/>